<evidence type="ECO:0000313" key="12">
    <source>
        <dbReference type="Proteomes" id="UP000670947"/>
    </source>
</evidence>
<dbReference type="PANTHER" id="PTHR42713">
    <property type="entry name" value="HISTIDINE KINASE-RELATED"/>
    <property type="match status" value="1"/>
</dbReference>
<dbReference type="SUPFAM" id="SSF46689">
    <property type="entry name" value="Homeodomain-like"/>
    <property type="match status" value="2"/>
</dbReference>
<dbReference type="SMART" id="SM00342">
    <property type="entry name" value="HTH_ARAC"/>
    <property type="match status" value="1"/>
</dbReference>
<organism evidence="11 12">
    <name type="scientific">Paenibacillus artemisiicola</name>
    <dbReference type="NCBI Taxonomy" id="1172618"/>
    <lineage>
        <taxon>Bacteria</taxon>
        <taxon>Bacillati</taxon>
        <taxon>Bacillota</taxon>
        <taxon>Bacilli</taxon>
        <taxon>Bacillales</taxon>
        <taxon>Paenibacillaceae</taxon>
        <taxon>Paenibacillus</taxon>
    </lineage>
</organism>
<dbReference type="InterPro" id="IPR020449">
    <property type="entry name" value="Tscrpt_reg_AraC-type_HTH"/>
</dbReference>
<dbReference type="InterPro" id="IPR001789">
    <property type="entry name" value="Sig_transdc_resp-reg_receiver"/>
</dbReference>
<dbReference type="CDD" id="cd17536">
    <property type="entry name" value="REC_YesN-like"/>
    <property type="match status" value="1"/>
</dbReference>
<evidence type="ECO:0000313" key="11">
    <source>
        <dbReference type="EMBL" id="MBO7744878.1"/>
    </source>
</evidence>
<dbReference type="Pfam" id="PF12833">
    <property type="entry name" value="HTH_18"/>
    <property type="match status" value="1"/>
</dbReference>
<dbReference type="Pfam" id="PF00072">
    <property type="entry name" value="Response_reg"/>
    <property type="match status" value="1"/>
</dbReference>
<accession>A0ABS3W9C9</accession>
<evidence type="ECO:0000256" key="2">
    <source>
        <dbReference type="ARBA" id="ARBA00022490"/>
    </source>
</evidence>
<dbReference type="PANTHER" id="PTHR42713:SF3">
    <property type="entry name" value="TRANSCRIPTIONAL REGULATORY PROTEIN HPTR"/>
    <property type="match status" value="1"/>
</dbReference>
<reference evidence="11 12" key="1">
    <citation type="submission" date="2021-03" db="EMBL/GenBank/DDBJ databases">
        <title>Paenibacillus artemisicola MWE-103 whole genome sequence.</title>
        <authorList>
            <person name="Ham Y.J."/>
        </authorList>
    </citation>
    <scope>NUCLEOTIDE SEQUENCE [LARGE SCALE GENOMIC DNA]</scope>
    <source>
        <strain evidence="11 12">MWE-103</strain>
    </source>
</reference>
<dbReference type="InterPro" id="IPR051552">
    <property type="entry name" value="HptR"/>
</dbReference>
<dbReference type="RefSeq" id="WP_208847810.1">
    <property type="nucleotide sequence ID" value="NZ_JAGGDJ010000006.1"/>
</dbReference>
<keyword evidence="5" id="KW-0805">Transcription regulation</keyword>
<dbReference type="InterPro" id="IPR018062">
    <property type="entry name" value="HTH_AraC-typ_CS"/>
</dbReference>
<dbReference type="EMBL" id="JAGGDJ010000006">
    <property type="protein sequence ID" value="MBO7744878.1"/>
    <property type="molecule type" value="Genomic_DNA"/>
</dbReference>
<keyword evidence="6" id="KW-0238">DNA-binding</keyword>
<sequence>MHKVLLVDDESWVVESLKDLVDWERHGFEVVGQAYKGADALALMKALKPDVVFTDIRMPEMNGLELIQRGRSLDHPVQFVVVSGYAEFAYAQKAIAYGAVAYCLKPFDETEITGVLAKLDKLLTAARPAPASALLYYLEEPSDANRLRLLAELDGKGFGDWRADGLVPVVAVGAGDLPMPGAKAVRLKTGASKTAYLLPAARADELASAWREPVPLGLSGIGVGGPVRDLSEIRAGIDAADALAHQFFVTRECGVYAAQPFRQDELNRLMADMSRAIAAQSAGAVQAAFKGIVELFAVRSLSVLHAFQVYNMTVAFLFKLGQTEETLYSYEQLIQSYRDVFDMLDALEALVARDLAPAADPQPPESKNRNFNAILQYVTQHFREELSLQSLSEQFYMNPSYISQLFRKEVGETLTGYVARLRIEHARELLGGGELTMQEIAERIGYQDYFYFTRLFKKMTGKTPTQYRSERQ</sequence>
<gene>
    <name evidence="11" type="ORF">I8J29_11780</name>
</gene>
<dbReference type="PROSITE" id="PS50110">
    <property type="entry name" value="RESPONSE_REGULATORY"/>
    <property type="match status" value="1"/>
</dbReference>
<keyword evidence="3 8" id="KW-0597">Phosphoprotein</keyword>
<dbReference type="PROSITE" id="PS00041">
    <property type="entry name" value="HTH_ARAC_FAMILY_1"/>
    <property type="match status" value="1"/>
</dbReference>
<dbReference type="SMART" id="SM00448">
    <property type="entry name" value="REC"/>
    <property type="match status" value="1"/>
</dbReference>
<evidence type="ECO:0000256" key="7">
    <source>
        <dbReference type="ARBA" id="ARBA00023163"/>
    </source>
</evidence>
<dbReference type="PRINTS" id="PR00032">
    <property type="entry name" value="HTHARAC"/>
</dbReference>
<keyword evidence="12" id="KW-1185">Reference proteome</keyword>
<evidence type="ECO:0000256" key="1">
    <source>
        <dbReference type="ARBA" id="ARBA00004496"/>
    </source>
</evidence>
<feature type="domain" description="HTH araC/xylS-type" evidence="9">
    <location>
        <begin position="372"/>
        <end position="470"/>
    </location>
</feature>
<dbReference type="Proteomes" id="UP000670947">
    <property type="component" value="Unassembled WGS sequence"/>
</dbReference>
<dbReference type="InterPro" id="IPR011006">
    <property type="entry name" value="CheY-like_superfamily"/>
</dbReference>
<comment type="caution">
    <text evidence="11">The sequence shown here is derived from an EMBL/GenBank/DDBJ whole genome shotgun (WGS) entry which is preliminary data.</text>
</comment>
<keyword evidence="7" id="KW-0804">Transcription</keyword>
<dbReference type="Gene3D" id="3.40.50.2300">
    <property type="match status" value="1"/>
</dbReference>
<dbReference type="PROSITE" id="PS01124">
    <property type="entry name" value="HTH_ARAC_FAMILY_2"/>
    <property type="match status" value="1"/>
</dbReference>
<dbReference type="InterPro" id="IPR018060">
    <property type="entry name" value="HTH_AraC"/>
</dbReference>
<evidence type="ECO:0000256" key="4">
    <source>
        <dbReference type="ARBA" id="ARBA00023012"/>
    </source>
</evidence>
<proteinExistence type="predicted"/>
<evidence type="ECO:0000256" key="3">
    <source>
        <dbReference type="ARBA" id="ARBA00022553"/>
    </source>
</evidence>
<keyword evidence="2" id="KW-0963">Cytoplasm</keyword>
<name>A0ABS3W9C9_9BACL</name>
<feature type="domain" description="Response regulatory" evidence="10">
    <location>
        <begin position="3"/>
        <end position="120"/>
    </location>
</feature>
<evidence type="ECO:0000256" key="6">
    <source>
        <dbReference type="ARBA" id="ARBA00023125"/>
    </source>
</evidence>
<feature type="modified residue" description="4-aspartylphosphate" evidence="8">
    <location>
        <position position="55"/>
    </location>
</feature>
<dbReference type="InterPro" id="IPR009057">
    <property type="entry name" value="Homeodomain-like_sf"/>
</dbReference>
<evidence type="ECO:0000259" key="10">
    <source>
        <dbReference type="PROSITE" id="PS50110"/>
    </source>
</evidence>
<dbReference type="Gene3D" id="1.10.10.60">
    <property type="entry name" value="Homeodomain-like"/>
    <property type="match status" value="2"/>
</dbReference>
<evidence type="ECO:0000256" key="5">
    <source>
        <dbReference type="ARBA" id="ARBA00023015"/>
    </source>
</evidence>
<protein>
    <submittedName>
        <fullName evidence="11">Response regulator</fullName>
    </submittedName>
</protein>
<keyword evidence="4" id="KW-0902">Two-component regulatory system</keyword>
<evidence type="ECO:0000256" key="8">
    <source>
        <dbReference type="PROSITE-ProRule" id="PRU00169"/>
    </source>
</evidence>
<dbReference type="SUPFAM" id="SSF52172">
    <property type="entry name" value="CheY-like"/>
    <property type="match status" value="1"/>
</dbReference>
<comment type="subcellular location">
    <subcellularLocation>
        <location evidence="1">Cytoplasm</location>
    </subcellularLocation>
</comment>
<evidence type="ECO:0000259" key="9">
    <source>
        <dbReference type="PROSITE" id="PS01124"/>
    </source>
</evidence>